<dbReference type="FunCoup" id="A0A166B8L3">
    <property type="interactions" value="352"/>
</dbReference>
<keyword evidence="7" id="KW-0496">Mitochondrion</keyword>
<dbReference type="GO" id="GO:0005741">
    <property type="term" value="C:mitochondrial outer membrane"/>
    <property type="evidence" value="ECO:0007669"/>
    <property type="project" value="UniProtKB-SubCell"/>
</dbReference>
<protein>
    <submittedName>
        <fullName evidence="13">ADP/ATP carrier receptor</fullName>
    </submittedName>
</protein>
<keyword evidence="13" id="KW-0675">Receptor</keyword>
<keyword evidence="14" id="KW-1185">Reference proteome</keyword>
<dbReference type="GO" id="GO:0045039">
    <property type="term" value="P:protein insertion into mitochondrial inner membrane"/>
    <property type="evidence" value="ECO:0007669"/>
    <property type="project" value="TreeGrafter"/>
</dbReference>
<keyword evidence="8 12" id="KW-0472">Membrane</keyword>
<dbReference type="GO" id="GO:0030943">
    <property type="term" value="F:mitochondrion targeting sequence binding"/>
    <property type="evidence" value="ECO:0007669"/>
    <property type="project" value="TreeGrafter"/>
</dbReference>
<proteinExistence type="inferred from homology"/>
<comment type="similarity">
    <text evidence="9">Belongs to the Tom70 family.</text>
</comment>
<evidence type="ECO:0000313" key="14">
    <source>
        <dbReference type="Proteomes" id="UP000077266"/>
    </source>
</evidence>
<evidence type="ECO:0000256" key="8">
    <source>
        <dbReference type="ARBA" id="ARBA00023136"/>
    </source>
</evidence>
<feature type="repeat" description="TPR" evidence="10">
    <location>
        <begin position="140"/>
        <end position="173"/>
    </location>
</feature>
<dbReference type="Pfam" id="PF13432">
    <property type="entry name" value="TPR_16"/>
    <property type="match status" value="1"/>
</dbReference>
<evidence type="ECO:0000256" key="4">
    <source>
        <dbReference type="ARBA" id="ARBA00022787"/>
    </source>
</evidence>
<dbReference type="PROSITE" id="PS50005">
    <property type="entry name" value="TPR"/>
    <property type="match status" value="4"/>
</dbReference>
<feature type="compositionally biased region" description="Basic and acidic residues" evidence="11">
    <location>
        <begin position="86"/>
        <end position="98"/>
    </location>
</feature>
<dbReference type="Pfam" id="PF13431">
    <property type="entry name" value="TPR_17"/>
    <property type="match status" value="1"/>
</dbReference>
<dbReference type="GO" id="GO:0008320">
    <property type="term" value="F:protein transmembrane transporter activity"/>
    <property type="evidence" value="ECO:0007669"/>
    <property type="project" value="TreeGrafter"/>
</dbReference>
<comment type="subcellular location">
    <subcellularLocation>
        <location evidence="1">Mitochondrion outer membrane</location>
        <topology evidence="1">Single-pass membrane protein</topology>
    </subcellularLocation>
</comment>
<dbReference type="Gene3D" id="1.25.40.10">
    <property type="entry name" value="Tetratricopeptide repeat domain"/>
    <property type="match status" value="2"/>
</dbReference>
<keyword evidence="5 10" id="KW-0802">TPR repeat</keyword>
<dbReference type="EMBL" id="KV425914">
    <property type="protein sequence ID" value="KZV98929.1"/>
    <property type="molecule type" value="Genomic_DNA"/>
</dbReference>
<keyword evidence="2 12" id="KW-0812">Transmembrane</keyword>
<evidence type="ECO:0000256" key="6">
    <source>
        <dbReference type="ARBA" id="ARBA00022989"/>
    </source>
</evidence>
<dbReference type="GO" id="GO:0030150">
    <property type="term" value="P:protein import into mitochondrial matrix"/>
    <property type="evidence" value="ECO:0007669"/>
    <property type="project" value="TreeGrafter"/>
</dbReference>
<feature type="repeat" description="TPR" evidence="10">
    <location>
        <begin position="375"/>
        <end position="408"/>
    </location>
</feature>
<sequence>MADADSRDALVDRVTSFVADNKRAIVAGAAAAVAVGGVGYYLYTHRGPGGPSSSPKDVERNDAAPDEQAGTPAKKKSKGKKRKTTKEKDGPILEERKPKSTAASVSDATEDVPASIKELEPKLAAAQISAMPESERLQLAATYKSRGNECYKKQKYEVAAELYTRAIDVSPRPDAMYYSNRSACYLYFKPPRYDLVIEDCTAALAIDKLYIKPLTRRASAYETTGRLHEALRDFTASVILDRFKTEATNAALDRCLKSLASKVASETLKSREPRLPSATFIAAFFASFRPQPKPPLPESPTQGDTTFDLALDALAASDYTHCLSLTTEALEQGISTPLAQAYAYNLKGTFFFLMGDTPSAKAAFEASIKALPSFTNSHVKLASVFMDMGDAESTMKQYELALAANPRDPDIYYQRGQVHFIMGQYERAAQDYQKSTDMDDKFVFSHIQLAVAQYKLGDTGTSMKTFRKTMRNFPNMSEPFNYYGELLLDQGNFDEAVKKFDEAIAIEKKKTAHFNVLPIVNKGLAMFQWKNDFRAAEKLCKEALEIDPECEAAIATLAQLLLQHARLDEAVEMFGRHVTIARSEMELNATLNYKLATEAQLEFVRNYPERAEMLSEVARSLQ</sequence>
<feature type="transmembrane region" description="Helical" evidence="12">
    <location>
        <begin position="24"/>
        <end position="43"/>
    </location>
</feature>
<evidence type="ECO:0000256" key="3">
    <source>
        <dbReference type="ARBA" id="ARBA00022737"/>
    </source>
</evidence>
<feature type="compositionally biased region" description="Basic residues" evidence="11">
    <location>
        <begin position="73"/>
        <end position="85"/>
    </location>
</feature>
<evidence type="ECO:0000256" key="1">
    <source>
        <dbReference type="ARBA" id="ARBA00004572"/>
    </source>
</evidence>
<dbReference type="STRING" id="1314781.A0A166B8L3"/>
<evidence type="ECO:0000256" key="10">
    <source>
        <dbReference type="PROSITE-ProRule" id="PRU00339"/>
    </source>
</evidence>
<dbReference type="Proteomes" id="UP000077266">
    <property type="component" value="Unassembled WGS sequence"/>
</dbReference>
<evidence type="ECO:0000256" key="11">
    <source>
        <dbReference type="SAM" id="MobiDB-lite"/>
    </source>
</evidence>
<dbReference type="PANTHER" id="PTHR46208">
    <property type="entry name" value="MITOCHONDRIAL IMPORT RECEPTOR SUBUNIT TOM70"/>
    <property type="match status" value="1"/>
</dbReference>
<keyword evidence="6 12" id="KW-1133">Transmembrane helix</keyword>
<dbReference type="AlphaFoldDB" id="A0A166B8L3"/>
<evidence type="ECO:0000256" key="12">
    <source>
        <dbReference type="SAM" id="Phobius"/>
    </source>
</evidence>
<feature type="repeat" description="TPR" evidence="10">
    <location>
        <begin position="477"/>
        <end position="510"/>
    </location>
</feature>
<reference evidence="13 14" key="1">
    <citation type="journal article" date="2016" name="Mol. Biol. Evol.">
        <title>Comparative Genomics of Early-Diverging Mushroom-Forming Fungi Provides Insights into the Origins of Lignocellulose Decay Capabilities.</title>
        <authorList>
            <person name="Nagy L.G."/>
            <person name="Riley R."/>
            <person name="Tritt A."/>
            <person name="Adam C."/>
            <person name="Daum C."/>
            <person name="Floudas D."/>
            <person name="Sun H."/>
            <person name="Yadav J.S."/>
            <person name="Pangilinan J."/>
            <person name="Larsson K.H."/>
            <person name="Matsuura K."/>
            <person name="Barry K."/>
            <person name="Labutti K."/>
            <person name="Kuo R."/>
            <person name="Ohm R.A."/>
            <person name="Bhattacharya S.S."/>
            <person name="Shirouzu T."/>
            <person name="Yoshinaga Y."/>
            <person name="Martin F.M."/>
            <person name="Grigoriev I.V."/>
            <person name="Hibbett D.S."/>
        </authorList>
    </citation>
    <scope>NUCLEOTIDE SEQUENCE [LARGE SCALE GENOMIC DNA]</scope>
    <source>
        <strain evidence="13 14">HHB12029</strain>
    </source>
</reference>
<dbReference type="InterPro" id="IPR019734">
    <property type="entry name" value="TPR_rpt"/>
</dbReference>
<keyword evidence="4" id="KW-1000">Mitochondrion outer membrane</keyword>
<accession>A0A166B8L3</accession>
<feature type="region of interest" description="Disordered" evidence="11">
    <location>
        <begin position="44"/>
        <end position="112"/>
    </location>
</feature>
<evidence type="ECO:0000256" key="5">
    <source>
        <dbReference type="ARBA" id="ARBA00022803"/>
    </source>
</evidence>
<dbReference type="PANTHER" id="PTHR46208:SF1">
    <property type="entry name" value="MITOCHONDRIAL IMPORT RECEPTOR SUBUNIT TOM70"/>
    <property type="match status" value="1"/>
</dbReference>
<dbReference type="SMART" id="SM00028">
    <property type="entry name" value="TPR"/>
    <property type="match status" value="10"/>
</dbReference>
<evidence type="ECO:0000256" key="9">
    <source>
        <dbReference type="ARBA" id="ARBA00038030"/>
    </source>
</evidence>
<evidence type="ECO:0000256" key="7">
    <source>
        <dbReference type="ARBA" id="ARBA00023128"/>
    </source>
</evidence>
<dbReference type="Pfam" id="PF14559">
    <property type="entry name" value="TPR_19"/>
    <property type="match status" value="1"/>
</dbReference>
<keyword evidence="3" id="KW-0677">Repeat</keyword>
<evidence type="ECO:0000256" key="2">
    <source>
        <dbReference type="ARBA" id="ARBA00022692"/>
    </source>
</evidence>
<evidence type="ECO:0000313" key="13">
    <source>
        <dbReference type="EMBL" id="KZV98929.1"/>
    </source>
</evidence>
<dbReference type="OrthoDB" id="2942533at2759"/>
<gene>
    <name evidence="13" type="ORF">EXIGLDRAFT_831923</name>
</gene>
<dbReference type="SUPFAM" id="SSF48452">
    <property type="entry name" value="TPR-like"/>
    <property type="match status" value="3"/>
</dbReference>
<organism evidence="13 14">
    <name type="scientific">Exidia glandulosa HHB12029</name>
    <dbReference type="NCBI Taxonomy" id="1314781"/>
    <lineage>
        <taxon>Eukaryota</taxon>
        <taxon>Fungi</taxon>
        <taxon>Dikarya</taxon>
        <taxon>Basidiomycota</taxon>
        <taxon>Agaricomycotina</taxon>
        <taxon>Agaricomycetes</taxon>
        <taxon>Auriculariales</taxon>
        <taxon>Exidiaceae</taxon>
        <taxon>Exidia</taxon>
    </lineage>
</organism>
<name>A0A166B8L3_EXIGL</name>
<dbReference type="InParanoid" id="A0A166B8L3"/>
<feature type="repeat" description="TPR" evidence="10">
    <location>
        <begin position="409"/>
        <end position="442"/>
    </location>
</feature>
<dbReference type="InterPro" id="IPR011990">
    <property type="entry name" value="TPR-like_helical_dom_sf"/>
</dbReference>